<evidence type="ECO:0000256" key="4">
    <source>
        <dbReference type="ARBA" id="ARBA00023098"/>
    </source>
</evidence>
<evidence type="ECO:0000256" key="2">
    <source>
        <dbReference type="ARBA" id="ARBA00022556"/>
    </source>
</evidence>
<dbReference type="PANTHER" id="PTHR43480:SF1">
    <property type="entry name" value="ACYL-[ACYL-CARRIER-PROTEIN]--UDP-N-ACETYLGLUCOSAMINE O-ACYLTRANSFERASE, MITOCHONDRIAL-RELATED"/>
    <property type="match status" value="1"/>
</dbReference>
<dbReference type="InterPro" id="IPR029098">
    <property type="entry name" value="Acetyltransf_C"/>
</dbReference>
<dbReference type="InterPro" id="IPR037157">
    <property type="entry name" value="Acetyltransf_C_sf"/>
</dbReference>
<keyword evidence="1" id="KW-0444">Lipid biosynthesis</keyword>
<dbReference type="GO" id="GO:0016020">
    <property type="term" value="C:membrane"/>
    <property type="evidence" value="ECO:0007669"/>
    <property type="project" value="GOC"/>
</dbReference>
<keyword evidence="3 7" id="KW-0808">Transferase</keyword>
<dbReference type="SUPFAM" id="SSF51161">
    <property type="entry name" value="Trimeric LpxA-like enzymes"/>
    <property type="match status" value="1"/>
</dbReference>
<evidence type="ECO:0000256" key="1">
    <source>
        <dbReference type="ARBA" id="ARBA00022516"/>
    </source>
</evidence>
<evidence type="ECO:0000313" key="7">
    <source>
        <dbReference type="EMBL" id="SBW06086.1"/>
    </source>
</evidence>
<dbReference type="GO" id="GO:0008780">
    <property type="term" value="F:acyl-[acyl-carrier-protein]-UDP-N-acetylglucosamine O-acyltransferase activity"/>
    <property type="evidence" value="ECO:0007669"/>
    <property type="project" value="UniProtKB-EC"/>
</dbReference>
<dbReference type="Gene3D" id="1.20.1180.10">
    <property type="entry name" value="Udp N-acetylglucosamine O-acyltransferase, C-terminal domain"/>
    <property type="match status" value="1"/>
</dbReference>
<feature type="domain" description="UDP N-acetylglucosamine O-acyltransferase C-terminal" evidence="6">
    <location>
        <begin position="175"/>
        <end position="256"/>
    </location>
</feature>
<dbReference type="InterPro" id="IPR011004">
    <property type="entry name" value="Trimer_LpxA-like_sf"/>
</dbReference>
<dbReference type="InterPro" id="IPR001451">
    <property type="entry name" value="Hexapep"/>
</dbReference>
<keyword evidence="4" id="KW-0443">Lipid metabolism</keyword>
<dbReference type="PIRSF" id="PIRSF000456">
    <property type="entry name" value="UDP-GlcNAc_acltr"/>
    <property type="match status" value="1"/>
</dbReference>
<keyword evidence="2" id="KW-0441">Lipid A biosynthesis</keyword>
<dbReference type="Pfam" id="PF00132">
    <property type="entry name" value="Hexapep"/>
    <property type="match status" value="1"/>
</dbReference>
<dbReference type="NCBIfam" id="NF003657">
    <property type="entry name" value="PRK05289.1"/>
    <property type="match status" value="1"/>
</dbReference>
<dbReference type="GO" id="GO:0009245">
    <property type="term" value="P:lipid A biosynthetic process"/>
    <property type="evidence" value="ECO:0007669"/>
    <property type="project" value="UniProtKB-KW"/>
</dbReference>
<evidence type="ECO:0000259" key="6">
    <source>
        <dbReference type="Pfam" id="PF13720"/>
    </source>
</evidence>
<dbReference type="EMBL" id="FLUL01000001">
    <property type="protein sequence ID" value="SBW06086.1"/>
    <property type="molecule type" value="Genomic_DNA"/>
</dbReference>
<accession>A0A212K349</accession>
<evidence type="ECO:0000256" key="5">
    <source>
        <dbReference type="ARBA" id="ARBA00023315"/>
    </source>
</evidence>
<dbReference type="InterPro" id="IPR010137">
    <property type="entry name" value="Lipid_A_LpxA"/>
</dbReference>
<keyword evidence="5 7" id="KW-0012">Acyltransferase</keyword>
<dbReference type="CDD" id="cd03351">
    <property type="entry name" value="LbH_UDP-GlcNAc_AT"/>
    <property type="match status" value="1"/>
</dbReference>
<sequence length="261" mass="28319">MSNISNQAYVHPEAKLGENVTIEPFAFIDKNTEVGDGTIVMSGANVRNGARVGSNCRIFPGAVVGGIPQDLKFRGEESLAIVGDNTTIRECVTINRGTASKGYTKVGNNCLLMAYSHVAHDCVLNDNIILGNATQLAGEVEVEHHAILSGGTLVHQFTRIGAHAMIQGGTRLGKDIPPYIIAGREPVCFSGVNLVGLRRHAYSNEKINEIQEIYRVIYQSGFNFSDAINKIESEFEETPEMRLIVDFVKGSPRGIVRGYLG</sequence>
<proteinExistence type="predicted"/>
<dbReference type="AlphaFoldDB" id="A0A212K349"/>
<evidence type="ECO:0000256" key="3">
    <source>
        <dbReference type="ARBA" id="ARBA00022679"/>
    </source>
</evidence>
<dbReference type="Pfam" id="PF13720">
    <property type="entry name" value="Acetyltransf_11"/>
    <property type="match status" value="1"/>
</dbReference>
<name>A0A212K349_9BACT</name>
<dbReference type="EC" id="2.3.1.129" evidence="7"/>
<gene>
    <name evidence="7" type="primary">lpxA</name>
    <name evidence="7" type="ORF">KL86DYS2_12907</name>
</gene>
<organism evidence="7">
    <name type="scientific">uncultured Dysgonomonas sp</name>
    <dbReference type="NCBI Taxonomy" id="206096"/>
    <lineage>
        <taxon>Bacteria</taxon>
        <taxon>Pseudomonadati</taxon>
        <taxon>Bacteroidota</taxon>
        <taxon>Bacteroidia</taxon>
        <taxon>Bacteroidales</taxon>
        <taxon>Dysgonomonadaceae</taxon>
        <taxon>Dysgonomonas</taxon>
        <taxon>environmental samples</taxon>
    </lineage>
</organism>
<dbReference type="PANTHER" id="PTHR43480">
    <property type="entry name" value="ACYL-[ACYL-CARRIER-PROTEIN]--UDP-N-ACETYLGLUCOSAMINE O-ACYLTRANSFERASE"/>
    <property type="match status" value="1"/>
</dbReference>
<protein>
    <submittedName>
        <fullName evidence="7">Acyl-(Acyl-carrier-protein)--UDP-N-acetylglucosamine O-acyltransferase</fullName>
        <ecNumber evidence="7">2.3.1.129</ecNumber>
    </submittedName>
</protein>
<dbReference type="RefSeq" id="WP_296951062.1">
    <property type="nucleotide sequence ID" value="NZ_LT599021.1"/>
</dbReference>
<dbReference type="Gene3D" id="2.160.10.10">
    <property type="entry name" value="Hexapeptide repeat proteins"/>
    <property type="match status" value="1"/>
</dbReference>
<dbReference type="NCBIfam" id="TIGR01852">
    <property type="entry name" value="lipid_A_lpxA"/>
    <property type="match status" value="1"/>
</dbReference>
<reference evidence="7" key="1">
    <citation type="submission" date="2016-04" db="EMBL/GenBank/DDBJ databases">
        <authorList>
            <person name="Evans L.H."/>
            <person name="Alamgir A."/>
            <person name="Owens N."/>
            <person name="Weber N.D."/>
            <person name="Virtaneva K."/>
            <person name="Barbian K."/>
            <person name="Babar A."/>
            <person name="Rosenke K."/>
        </authorList>
    </citation>
    <scope>NUCLEOTIDE SEQUENCE</scope>
    <source>
        <strain evidence="7">86-2</strain>
    </source>
</reference>